<proteinExistence type="predicted"/>
<evidence type="ECO:0000313" key="1">
    <source>
        <dbReference type="EMBL" id="CBN77604.1"/>
    </source>
</evidence>
<reference evidence="1 2" key="1">
    <citation type="journal article" date="2010" name="Nature">
        <title>The Ectocarpus genome and the independent evolution of multicellularity in brown algae.</title>
        <authorList>
            <person name="Cock J.M."/>
            <person name="Sterck L."/>
            <person name="Rouze P."/>
            <person name="Scornet D."/>
            <person name="Allen A.E."/>
            <person name="Amoutzias G."/>
            <person name="Anthouard V."/>
            <person name="Artiguenave F."/>
            <person name="Aury J.M."/>
            <person name="Badger J.H."/>
            <person name="Beszteri B."/>
            <person name="Billiau K."/>
            <person name="Bonnet E."/>
            <person name="Bothwell J.H."/>
            <person name="Bowler C."/>
            <person name="Boyen C."/>
            <person name="Brownlee C."/>
            <person name="Carrano C.J."/>
            <person name="Charrier B."/>
            <person name="Cho G.Y."/>
            <person name="Coelho S.M."/>
            <person name="Collen J."/>
            <person name="Corre E."/>
            <person name="Da Silva C."/>
            <person name="Delage L."/>
            <person name="Delaroque N."/>
            <person name="Dittami S.M."/>
            <person name="Doulbeau S."/>
            <person name="Elias M."/>
            <person name="Farnham G."/>
            <person name="Gachon C.M."/>
            <person name="Gschloessl B."/>
            <person name="Heesch S."/>
            <person name="Jabbari K."/>
            <person name="Jubin C."/>
            <person name="Kawai H."/>
            <person name="Kimura K."/>
            <person name="Kloareg B."/>
            <person name="Kupper F.C."/>
            <person name="Lang D."/>
            <person name="Le Bail A."/>
            <person name="Leblanc C."/>
            <person name="Lerouge P."/>
            <person name="Lohr M."/>
            <person name="Lopez P.J."/>
            <person name="Martens C."/>
            <person name="Maumus F."/>
            <person name="Michel G."/>
            <person name="Miranda-Saavedra D."/>
            <person name="Morales J."/>
            <person name="Moreau H."/>
            <person name="Motomura T."/>
            <person name="Nagasato C."/>
            <person name="Napoli C.A."/>
            <person name="Nelson D.R."/>
            <person name="Nyvall-Collen P."/>
            <person name="Peters A.F."/>
            <person name="Pommier C."/>
            <person name="Potin P."/>
            <person name="Poulain J."/>
            <person name="Quesneville H."/>
            <person name="Read B."/>
            <person name="Rensing S.A."/>
            <person name="Ritter A."/>
            <person name="Rousvoal S."/>
            <person name="Samanta M."/>
            <person name="Samson G."/>
            <person name="Schroeder D.C."/>
            <person name="Segurens B."/>
            <person name="Strittmatter M."/>
            <person name="Tonon T."/>
            <person name="Tregear J.W."/>
            <person name="Valentin K."/>
            <person name="von Dassow P."/>
            <person name="Yamagishi T."/>
            <person name="Van de Peer Y."/>
            <person name="Wincker P."/>
        </authorList>
    </citation>
    <scope>NUCLEOTIDE SEQUENCE [LARGE SCALE GENOMIC DNA]</scope>
    <source>
        <strain evidence="2">Ec32 / CCAP1310/4</strain>
    </source>
</reference>
<evidence type="ECO:0000313" key="2">
    <source>
        <dbReference type="Proteomes" id="UP000002630"/>
    </source>
</evidence>
<dbReference type="AlphaFoldDB" id="D8LMJ4"/>
<dbReference type="EMBL" id="FN648596">
    <property type="protein sequence ID" value="CBN77604.1"/>
    <property type="molecule type" value="Genomic_DNA"/>
</dbReference>
<organism evidence="1 2">
    <name type="scientific">Ectocarpus siliculosus</name>
    <name type="common">Brown alga</name>
    <name type="synonym">Conferva siliculosa</name>
    <dbReference type="NCBI Taxonomy" id="2880"/>
    <lineage>
        <taxon>Eukaryota</taxon>
        <taxon>Sar</taxon>
        <taxon>Stramenopiles</taxon>
        <taxon>Ochrophyta</taxon>
        <taxon>PX clade</taxon>
        <taxon>Phaeophyceae</taxon>
        <taxon>Ectocarpales</taxon>
        <taxon>Ectocarpaceae</taxon>
        <taxon>Ectocarpus</taxon>
    </lineage>
</organism>
<keyword evidence="2" id="KW-1185">Reference proteome</keyword>
<sequence>MATGPYPSTDEYKPINRAEAPPTAYAVTGQPVPQAAEAAPVMAAPGAPTTGMWVEERYCGLTTWLITVVGSFPCSYFCPCDRRTVWVAGGKKYNEKGAIVDDQLFVNPFQGR</sequence>
<name>D8LMJ4_ECTSI</name>
<accession>D8LMJ4</accession>
<dbReference type="Proteomes" id="UP000002630">
    <property type="component" value="Linkage Group LG03"/>
</dbReference>
<protein>
    <submittedName>
        <fullName evidence="1">Uncharacterized protein</fullName>
    </submittedName>
</protein>
<dbReference type="InParanoid" id="D8LMJ4"/>
<dbReference type="OrthoDB" id="10304735at2759"/>
<gene>
    <name evidence="1" type="ORF">Esi_0004_0250</name>
</gene>
<dbReference type="EMBL" id="FN649728">
    <property type="protein sequence ID" value="CBN77604.1"/>
    <property type="molecule type" value="Genomic_DNA"/>
</dbReference>